<dbReference type="EMBL" id="CAJPDT010000061">
    <property type="protein sequence ID" value="CAF9931395.1"/>
    <property type="molecule type" value="Genomic_DNA"/>
</dbReference>
<proteinExistence type="predicted"/>
<dbReference type="InterPro" id="IPR053183">
    <property type="entry name" value="ASL1"/>
</dbReference>
<accession>A0A8H3FWN1</accession>
<gene>
    <name evidence="4" type="ORF">IMSHALPRED_008612</name>
</gene>
<dbReference type="AlphaFoldDB" id="A0A8H3FWN1"/>
<evidence type="ECO:0000256" key="2">
    <source>
        <dbReference type="SAM" id="SignalP"/>
    </source>
</evidence>
<evidence type="ECO:0000256" key="1">
    <source>
        <dbReference type="SAM" id="MobiDB-lite"/>
    </source>
</evidence>
<feature type="compositionally biased region" description="Polar residues" evidence="1">
    <location>
        <begin position="61"/>
        <end position="79"/>
    </location>
</feature>
<sequence>MILSLFCASLLLAAGSNASPCKLQSGNWTSSSTTGAKAALNRDGHGSAAINQLGIQAKSQESALPSSTSASNPGPSLTASGSSGSSGGSGSSTSGGSGTSDISGSLTPASGSCPQGFLNTVFNTNAGQSSGFPSATWNALTEYGIDSWIGFSLETLDKQSDYDLSATQNSQLSGAFNKAQIPIVMDHTYIQSAVAMLASNPPPYLELYNEPDFSFDGLTLTEDPAPSASDLATILNAPHPNTKFISPALMDANGPWLGQFFQACNGCIEHIDVIALHVYNPDPQGVLDQITQLYATWNKTIWITELSPATSGCDMSPSTMASTYINVLIPEILKLPYVEKIFWNSGESDSTPINGAPASCSPSLTNPDGSSTAVLQALGAACGISPSTATS</sequence>
<protein>
    <recommendedName>
        <fullName evidence="3">Asl1-like glycosyl hydrolase catalytic domain-containing protein</fullName>
    </recommendedName>
</protein>
<dbReference type="PANTHER" id="PTHR34154:SF3">
    <property type="entry name" value="ALKALI-SENSITIVE LINKAGE PROTEIN 1"/>
    <property type="match status" value="1"/>
</dbReference>
<comment type="caution">
    <text evidence="4">The sequence shown here is derived from an EMBL/GenBank/DDBJ whole genome shotgun (WGS) entry which is preliminary data.</text>
</comment>
<name>A0A8H3FWN1_9LECA</name>
<dbReference type="Proteomes" id="UP000664534">
    <property type="component" value="Unassembled WGS sequence"/>
</dbReference>
<evidence type="ECO:0000313" key="4">
    <source>
        <dbReference type="EMBL" id="CAF9931395.1"/>
    </source>
</evidence>
<feature type="signal peptide" evidence="2">
    <location>
        <begin position="1"/>
        <end position="18"/>
    </location>
</feature>
<organism evidence="4 5">
    <name type="scientific">Imshaugia aleurites</name>
    <dbReference type="NCBI Taxonomy" id="172621"/>
    <lineage>
        <taxon>Eukaryota</taxon>
        <taxon>Fungi</taxon>
        <taxon>Dikarya</taxon>
        <taxon>Ascomycota</taxon>
        <taxon>Pezizomycotina</taxon>
        <taxon>Lecanoromycetes</taxon>
        <taxon>OSLEUM clade</taxon>
        <taxon>Lecanoromycetidae</taxon>
        <taxon>Lecanorales</taxon>
        <taxon>Lecanorineae</taxon>
        <taxon>Parmeliaceae</taxon>
        <taxon>Imshaugia</taxon>
    </lineage>
</organism>
<feature type="region of interest" description="Disordered" evidence="1">
    <location>
        <begin position="61"/>
        <end position="106"/>
    </location>
</feature>
<reference evidence="4" key="1">
    <citation type="submission" date="2021-03" db="EMBL/GenBank/DDBJ databases">
        <authorList>
            <person name="Tagirdzhanova G."/>
        </authorList>
    </citation>
    <scope>NUCLEOTIDE SEQUENCE</scope>
</reference>
<dbReference type="InterPro" id="IPR024655">
    <property type="entry name" value="Asl1_glyco_hydro_catalytic"/>
</dbReference>
<dbReference type="InterPro" id="IPR017853">
    <property type="entry name" value="GH"/>
</dbReference>
<dbReference type="PANTHER" id="PTHR34154">
    <property type="entry name" value="ALKALI-SENSITIVE LINKAGE PROTEIN 1"/>
    <property type="match status" value="1"/>
</dbReference>
<dbReference type="Pfam" id="PF11790">
    <property type="entry name" value="Glyco_hydro_cc"/>
    <property type="match status" value="1"/>
</dbReference>
<dbReference type="SUPFAM" id="SSF51445">
    <property type="entry name" value="(Trans)glycosidases"/>
    <property type="match status" value="1"/>
</dbReference>
<dbReference type="Gene3D" id="3.20.20.80">
    <property type="entry name" value="Glycosidases"/>
    <property type="match status" value="1"/>
</dbReference>
<dbReference type="OrthoDB" id="5959761at2759"/>
<keyword evidence="2" id="KW-0732">Signal</keyword>
<evidence type="ECO:0000259" key="3">
    <source>
        <dbReference type="Pfam" id="PF11790"/>
    </source>
</evidence>
<feature type="chain" id="PRO_5034063788" description="Asl1-like glycosyl hydrolase catalytic domain-containing protein" evidence="2">
    <location>
        <begin position="19"/>
        <end position="391"/>
    </location>
</feature>
<evidence type="ECO:0000313" key="5">
    <source>
        <dbReference type="Proteomes" id="UP000664534"/>
    </source>
</evidence>
<feature type="compositionally biased region" description="Gly residues" evidence="1">
    <location>
        <begin position="84"/>
        <end position="98"/>
    </location>
</feature>
<feature type="domain" description="Asl1-like glycosyl hydrolase catalytic" evidence="3">
    <location>
        <begin position="162"/>
        <end position="351"/>
    </location>
</feature>
<keyword evidence="5" id="KW-1185">Reference proteome</keyword>